<dbReference type="OrthoDB" id="9799219at2"/>
<dbReference type="Pfam" id="PF00420">
    <property type="entry name" value="Oxidored_q2"/>
    <property type="match status" value="1"/>
</dbReference>
<dbReference type="Proteomes" id="UP000480312">
    <property type="component" value="Unassembled WGS sequence"/>
</dbReference>
<comment type="subcellular location">
    <subcellularLocation>
        <location evidence="1">Cell membrane</location>
        <topology evidence="1">Multi-pass membrane protein</topology>
    </subcellularLocation>
</comment>
<keyword evidence="6 7" id="KW-0472">Membrane</keyword>
<feature type="transmembrane region" description="Helical" evidence="7">
    <location>
        <begin position="70"/>
        <end position="91"/>
    </location>
</feature>
<dbReference type="PANTHER" id="PTHR34583">
    <property type="entry name" value="ANTIPORTER SUBUNIT MNHC2-RELATED"/>
    <property type="match status" value="1"/>
</dbReference>
<accession>A0A7C9JTL7</accession>
<evidence type="ECO:0000256" key="6">
    <source>
        <dbReference type="ARBA" id="ARBA00023136"/>
    </source>
</evidence>
<evidence type="ECO:0000256" key="5">
    <source>
        <dbReference type="ARBA" id="ARBA00022989"/>
    </source>
</evidence>
<protein>
    <submittedName>
        <fullName evidence="8">Na+/H+ antiporter subunit C</fullName>
    </submittedName>
</protein>
<comment type="caution">
    <text evidence="8">The sequence shown here is derived from an EMBL/GenBank/DDBJ whole genome shotgun (WGS) entry which is preliminary data.</text>
</comment>
<dbReference type="PANTHER" id="PTHR34583:SF2">
    <property type="entry name" value="ANTIPORTER SUBUNIT MNHC2-RELATED"/>
    <property type="match status" value="1"/>
</dbReference>
<dbReference type="InterPro" id="IPR039428">
    <property type="entry name" value="NUOK/Mnh_C1-like"/>
</dbReference>
<dbReference type="InterPro" id="IPR050601">
    <property type="entry name" value="CPA3_antiporter_subunitC"/>
</dbReference>
<keyword evidence="3" id="KW-1003">Cell membrane</keyword>
<evidence type="ECO:0000256" key="4">
    <source>
        <dbReference type="ARBA" id="ARBA00022692"/>
    </source>
</evidence>
<dbReference type="Gene3D" id="1.10.287.3510">
    <property type="match status" value="1"/>
</dbReference>
<gene>
    <name evidence="8" type="ORF">GPL32_10990</name>
</gene>
<feature type="transmembrane region" description="Helical" evidence="7">
    <location>
        <begin position="26"/>
        <end position="49"/>
    </location>
</feature>
<evidence type="ECO:0000256" key="2">
    <source>
        <dbReference type="ARBA" id="ARBA00010388"/>
    </source>
</evidence>
<evidence type="ECO:0000313" key="8">
    <source>
        <dbReference type="EMBL" id="NDL71023.1"/>
    </source>
</evidence>
<dbReference type="GO" id="GO:0005886">
    <property type="term" value="C:plasma membrane"/>
    <property type="evidence" value="ECO:0007669"/>
    <property type="project" value="UniProtKB-SubCell"/>
</dbReference>
<reference evidence="8 9" key="1">
    <citation type="submission" date="2020-01" db="EMBL/GenBank/DDBJ databases">
        <title>Whole genome sequencing of Halomonas alkaliphila strain LS44.</title>
        <authorList>
            <person name="Kumar S."/>
            <person name="Paul D."/>
            <person name="Shouche Y."/>
            <person name="Suryavanshi M.V."/>
        </authorList>
    </citation>
    <scope>NUCLEOTIDE SEQUENCE [LARGE SCALE GENOMIC DNA]</scope>
    <source>
        <strain evidence="8 9">LS44</strain>
    </source>
</reference>
<evidence type="ECO:0000256" key="1">
    <source>
        <dbReference type="ARBA" id="ARBA00004651"/>
    </source>
</evidence>
<evidence type="ECO:0000256" key="3">
    <source>
        <dbReference type="ARBA" id="ARBA00022475"/>
    </source>
</evidence>
<dbReference type="RefSeq" id="WP_162218896.1">
    <property type="nucleotide sequence ID" value="NZ_JAAEHK010000013.1"/>
</dbReference>
<keyword evidence="5 7" id="KW-1133">Transmembrane helix</keyword>
<evidence type="ECO:0000256" key="7">
    <source>
        <dbReference type="SAM" id="Phobius"/>
    </source>
</evidence>
<dbReference type="AlphaFoldDB" id="A0A7C9JTL7"/>
<organism evidence="8 9">
    <name type="scientific">Vreelandella alkaliphila</name>
    <dbReference type="NCBI Taxonomy" id="272774"/>
    <lineage>
        <taxon>Bacteria</taxon>
        <taxon>Pseudomonadati</taxon>
        <taxon>Pseudomonadota</taxon>
        <taxon>Gammaproteobacteria</taxon>
        <taxon>Oceanospirillales</taxon>
        <taxon>Halomonadaceae</taxon>
        <taxon>Vreelandella</taxon>
    </lineage>
</organism>
<name>A0A7C9JTL7_9GAMM</name>
<dbReference type="NCBIfam" id="NF006573">
    <property type="entry name" value="PRK09094.1"/>
    <property type="match status" value="1"/>
</dbReference>
<keyword evidence="4 7" id="KW-0812">Transmembrane</keyword>
<evidence type="ECO:0000313" key="9">
    <source>
        <dbReference type="Proteomes" id="UP000480312"/>
    </source>
</evidence>
<dbReference type="EMBL" id="JAAEHK010000013">
    <property type="protein sequence ID" value="NDL71023.1"/>
    <property type="molecule type" value="Genomic_DNA"/>
</dbReference>
<sequence>MELLFSLVTGVLSASGIYLLLRGRTFSIIVGLALLSYAVNLFLFSMGGLHTHAAAVIGESESPADPLPQALVLTAIVIGFAMTAFMVILAIRARAELGNDHVDGKQGEEGETR</sequence>
<comment type="similarity">
    <text evidence="2">Belongs to the CPA3 antiporters (TC 2.A.63) subunit C family.</text>
</comment>
<proteinExistence type="inferred from homology"/>